<reference evidence="1" key="1">
    <citation type="submission" date="2022-12" db="EMBL/GenBank/DDBJ databases">
        <authorList>
            <person name="Alioto T."/>
            <person name="Alioto T."/>
            <person name="Gomez Garrido J."/>
        </authorList>
    </citation>
    <scope>NUCLEOTIDE SEQUENCE</scope>
</reference>
<sequence>MRVSECDVTYLVSCKLYLDYSVLCFLFPPMHLPSPPPLPFPGRKKKCMSYPSILILVSLLNRWEEGSFEPGSDITTRFPKSRNILKPFTPLTQGWGWRVVH</sequence>
<keyword evidence="2" id="KW-1185">Reference proteome</keyword>
<organism evidence="1 2">
    <name type="scientific">Podarcis lilfordi</name>
    <name type="common">Lilford's wall lizard</name>
    <dbReference type="NCBI Taxonomy" id="74358"/>
    <lineage>
        <taxon>Eukaryota</taxon>
        <taxon>Metazoa</taxon>
        <taxon>Chordata</taxon>
        <taxon>Craniata</taxon>
        <taxon>Vertebrata</taxon>
        <taxon>Euteleostomi</taxon>
        <taxon>Lepidosauria</taxon>
        <taxon>Squamata</taxon>
        <taxon>Bifurcata</taxon>
        <taxon>Unidentata</taxon>
        <taxon>Episquamata</taxon>
        <taxon>Laterata</taxon>
        <taxon>Lacertibaenia</taxon>
        <taxon>Lacertidae</taxon>
        <taxon>Podarcis</taxon>
    </lineage>
</organism>
<protein>
    <submittedName>
        <fullName evidence="1">Uncharacterized protein</fullName>
    </submittedName>
</protein>
<dbReference type="Proteomes" id="UP001178461">
    <property type="component" value="Chromosome 7"/>
</dbReference>
<evidence type="ECO:0000313" key="2">
    <source>
        <dbReference type="Proteomes" id="UP001178461"/>
    </source>
</evidence>
<evidence type="ECO:0000313" key="1">
    <source>
        <dbReference type="EMBL" id="CAI5779964.1"/>
    </source>
</evidence>
<proteinExistence type="predicted"/>
<name>A0AA35P9F6_9SAUR</name>
<accession>A0AA35P9F6</accession>
<dbReference type="AlphaFoldDB" id="A0AA35P9F6"/>
<dbReference type="EMBL" id="OX395132">
    <property type="protein sequence ID" value="CAI5779964.1"/>
    <property type="molecule type" value="Genomic_DNA"/>
</dbReference>
<gene>
    <name evidence="1" type="ORF">PODLI_1B013884</name>
</gene>